<evidence type="ECO:0000256" key="5">
    <source>
        <dbReference type="ARBA" id="ARBA00023239"/>
    </source>
</evidence>
<evidence type="ECO:0000313" key="9">
    <source>
        <dbReference type="Proteomes" id="UP000070284"/>
    </source>
</evidence>
<dbReference type="AlphaFoldDB" id="A0A133UFR7"/>
<name>A0A133UFR7_9EURY</name>
<dbReference type="CDD" id="cd01583">
    <property type="entry name" value="IPMI"/>
    <property type="match status" value="1"/>
</dbReference>
<dbReference type="Gene3D" id="3.30.499.10">
    <property type="entry name" value="Aconitase, domain 3"/>
    <property type="match status" value="2"/>
</dbReference>
<evidence type="ECO:0000259" key="7">
    <source>
        <dbReference type="Pfam" id="PF00330"/>
    </source>
</evidence>
<dbReference type="InterPro" id="IPR050067">
    <property type="entry name" value="IPM_dehydratase_rel_enz"/>
</dbReference>
<dbReference type="GO" id="GO:0046872">
    <property type="term" value="F:metal ion binding"/>
    <property type="evidence" value="ECO:0007669"/>
    <property type="project" value="UniProtKB-KW"/>
</dbReference>
<dbReference type="InterPro" id="IPR036008">
    <property type="entry name" value="Aconitase_4Fe-4S_dom"/>
</dbReference>
<gene>
    <name evidence="6" type="primary">leuC</name>
    <name evidence="8" type="ORF">AKJ65_06705</name>
</gene>
<dbReference type="InterPro" id="IPR006251">
    <property type="entry name" value="Homoacnase/IPMdehydase_lsu"/>
</dbReference>
<comment type="caution">
    <text evidence="8">The sequence shown here is derived from an EMBL/GenBank/DDBJ whole genome shotgun (WGS) entry which is preliminary data.</text>
</comment>
<comment type="similarity">
    <text evidence="6">Belongs to the aconitase/IPM isomerase family. LeuC type 2 subfamily.</text>
</comment>
<feature type="binding site" evidence="6">
    <location>
        <position position="299"/>
    </location>
    <ligand>
        <name>[4Fe-4S] cluster</name>
        <dbReference type="ChEBI" id="CHEBI:49883"/>
    </ligand>
</feature>
<dbReference type="InterPro" id="IPR015931">
    <property type="entry name" value="Acnase/IPM_dHydase_lsu_aba_1/3"/>
</dbReference>
<dbReference type="PANTHER" id="PTHR43822:SF2">
    <property type="entry name" value="HOMOACONITASE, MITOCHONDRIAL"/>
    <property type="match status" value="1"/>
</dbReference>
<dbReference type="InterPro" id="IPR001030">
    <property type="entry name" value="Acoase/IPM_deHydtase_lsu_aba"/>
</dbReference>
<keyword evidence="6" id="KW-0432">Leucine biosynthesis</keyword>
<evidence type="ECO:0000256" key="3">
    <source>
        <dbReference type="ARBA" id="ARBA00023004"/>
    </source>
</evidence>
<dbReference type="Pfam" id="PF00330">
    <property type="entry name" value="Aconitase"/>
    <property type="match status" value="1"/>
</dbReference>
<evidence type="ECO:0000313" key="8">
    <source>
        <dbReference type="EMBL" id="KXA93065.1"/>
    </source>
</evidence>
<dbReference type="PRINTS" id="PR00415">
    <property type="entry name" value="ACONITASE"/>
</dbReference>
<dbReference type="NCBIfam" id="TIGR01343">
    <property type="entry name" value="hacA_fam"/>
    <property type="match status" value="1"/>
</dbReference>
<dbReference type="GO" id="GO:0051539">
    <property type="term" value="F:4 iron, 4 sulfur cluster binding"/>
    <property type="evidence" value="ECO:0007669"/>
    <property type="project" value="UniProtKB-KW"/>
</dbReference>
<dbReference type="EMBL" id="LHXO01000123">
    <property type="protein sequence ID" value="KXA93065.1"/>
    <property type="molecule type" value="Genomic_DNA"/>
</dbReference>
<keyword evidence="5 6" id="KW-0456">Lyase</keyword>
<keyword evidence="6" id="KW-0100">Branched-chain amino acid biosynthesis</keyword>
<dbReference type="PANTHER" id="PTHR43822">
    <property type="entry name" value="HOMOACONITASE, MITOCHONDRIAL-RELATED"/>
    <property type="match status" value="1"/>
</dbReference>
<dbReference type="SUPFAM" id="SSF53732">
    <property type="entry name" value="Aconitase iron-sulfur domain"/>
    <property type="match status" value="1"/>
</dbReference>
<dbReference type="NCBIfam" id="TIGR02086">
    <property type="entry name" value="IPMI_arch"/>
    <property type="match status" value="1"/>
</dbReference>
<proteinExistence type="inferred from homology"/>
<comment type="subunit">
    <text evidence="6">Heterodimer of LeuC and LeuD.</text>
</comment>
<evidence type="ECO:0000256" key="2">
    <source>
        <dbReference type="ARBA" id="ARBA00022723"/>
    </source>
</evidence>
<organism evidence="8 9">
    <name type="scientific">candidate division MSBL1 archaeon SCGC-AAA259E19</name>
    <dbReference type="NCBI Taxonomy" id="1698264"/>
    <lineage>
        <taxon>Archaea</taxon>
        <taxon>Methanobacteriati</taxon>
        <taxon>Methanobacteriota</taxon>
        <taxon>candidate division MSBL1</taxon>
    </lineage>
</organism>
<comment type="cofactor">
    <cofactor evidence="6">
        <name>[4Fe-4S] cluster</name>
        <dbReference type="ChEBI" id="CHEBI:49883"/>
    </cofactor>
    <text evidence="6">Binds 1 [4Fe-4S] cluster per subunit.</text>
</comment>
<feature type="binding site" evidence="6">
    <location>
        <position position="362"/>
    </location>
    <ligand>
        <name>[4Fe-4S] cluster</name>
        <dbReference type="ChEBI" id="CHEBI:49883"/>
    </ligand>
</feature>
<comment type="pathway">
    <text evidence="6">Amino-acid biosynthesis; L-leucine biosynthesis; L-leucine from 3-methyl-2-oxobutanoate: step 2/4.</text>
</comment>
<accession>A0A133UFR7</accession>
<dbReference type="PATRIC" id="fig|1698264.3.peg.383"/>
<evidence type="ECO:0000256" key="6">
    <source>
        <dbReference type="HAMAP-Rule" id="MF_01027"/>
    </source>
</evidence>
<dbReference type="GO" id="GO:0009098">
    <property type="term" value="P:L-leucine biosynthetic process"/>
    <property type="evidence" value="ECO:0007669"/>
    <property type="project" value="UniProtKB-UniRule"/>
</dbReference>
<reference evidence="8 9" key="1">
    <citation type="journal article" date="2016" name="Sci. Rep.">
        <title>Metabolic traits of an uncultured archaeal lineage -MSBL1- from brine pools of the Red Sea.</title>
        <authorList>
            <person name="Mwirichia R."/>
            <person name="Alam I."/>
            <person name="Rashid M."/>
            <person name="Vinu M."/>
            <person name="Ba-Alawi W."/>
            <person name="Anthony Kamau A."/>
            <person name="Kamanda Ngugi D."/>
            <person name="Goker M."/>
            <person name="Klenk H.P."/>
            <person name="Bajic V."/>
            <person name="Stingl U."/>
        </authorList>
    </citation>
    <scope>NUCLEOTIDE SEQUENCE [LARGE SCALE GENOMIC DNA]</scope>
    <source>
        <strain evidence="8">SCGC-AAA259E19</strain>
    </source>
</reference>
<evidence type="ECO:0000256" key="4">
    <source>
        <dbReference type="ARBA" id="ARBA00023014"/>
    </source>
</evidence>
<evidence type="ECO:0000256" key="1">
    <source>
        <dbReference type="ARBA" id="ARBA00022485"/>
    </source>
</evidence>
<keyword evidence="9" id="KW-1185">Reference proteome</keyword>
<dbReference type="HAMAP" id="MF_01027">
    <property type="entry name" value="LeuC_type2"/>
    <property type="match status" value="1"/>
</dbReference>
<dbReference type="EC" id="4.2.1.33" evidence="6"/>
<protein>
    <recommendedName>
        <fullName evidence="6">3-isopropylmalate dehydratase large subunit</fullName>
        <ecNumber evidence="6">4.2.1.33</ecNumber>
    </recommendedName>
    <alternativeName>
        <fullName evidence="6">Alpha-IPM isomerase</fullName>
        <shortName evidence="6">IPMI</shortName>
    </alternativeName>
    <alternativeName>
        <fullName evidence="6">Isopropylmalate isomerase</fullName>
    </alternativeName>
</protein>
<dbReference type="NCBIfam" id="NF001614">
    <property type="entry name" value="PRK00402.1"/>
    <property type="match status" value="1"/>
</dbReference>
<keyword evidence="1 6" id="KW-0004">4Fe-4S</keyword>
<sequence length="418" mass="45272">MGMTIAEKILARKSNRETVEPGDVVRAEVDGAMINDITGPLTLDAVKEANIQGVWDPDKVTVVFDHQSPPTTVEAAQQQNELREFVKDQGIPNFYGDVEGVCHQIMVERGHVLPGQLIVGADSHTCTYGALGAFGTGIGSTEMAAVFARGELWFKAPESIKIEVENELSDEVMPKDLVLRMVGDIGAEGAIYMSLEITGSAMEKMDIPGRMSICNMGVEMGAKAAIVPPDDRTEYYLEGRSEDEYLKTFSDEEANFREKFKYDAVEVEPMVACPDSVDNVRPVEELESVGIQQAFLGSCTNGRLEDLRAAAEILEGEEIAEEVRMLVAPASREVYRNGLEEGIITDLVEAGATIQNPGCTTCWGGHLGILAAGETCISSSNRNFRGRMGSPEAEIYLASPKTVAASALRGKITSPREI</sequence>
<dbReference type="UniPathway" id="UPA00048">
    <property type="reaction ID" value="UER00071"/>
</dbReference>
<keyword evidence="6" id="KW-0028">Amino-acid biosynthesis</keyword>
<comment type="function">
    <text evidence="6">Catalyzes the isomerization between 2-isopropylmalate and 3-isopropylmalate, via the formation of 2-isopropylmaleate.</text>
</comment>
<comment type="catalytic activity">
    <reaction evidence="6">
        <text>(2R,3S)-3-isopropylmalate = (2S)-2-isopropylmalate</text>
        <dbReference type="Rhea" id="RHEA:32287"/>
        <dbReference type="ChEBI" id="CHEBI:1178"/>
        <dbReference type="ChEBI" id="CHEBI:35121"/>
        <dbReference type="EC" id="4.2.1.33"/>
    </reaction>
</comment>
<keyword evidence="2 6" id="KW-0479">Metal-binding</keyword>
<feature type="domain" description="Aconitase/3-isopropylmalate dehydratase large subunit alpha/beta/alpha" evidence="7">
    <location>
        <begin position="7"/>
        <end position="410"/>
    </location>
</feature>
<feature type="binding site" evidence="6">
    <location>
        <position position="359"/>
    </location>
    <ligand>
        <name>[4Fe-4S] cluster</name>
        <dbReference type="ChEBI" id="CHEBI:49883"/>
    </ligand>
</feature>
<dbReference type="InterPro" id="IPR018136">
    <property type="entry name" value="Aconitase_4Fe-4S_BS"/>
</dbReference>
<keyword evidence="3 6" id="KW-0408">Iron</keyword>
<dbReference type="GO" id="GO:0003861">
    <property type="term" value="F:3-isopropylmalate dehydratase activity"/>
    <property type="evidence" value="ECO:0007669"/>
    <property type="project" value="UniProtKB-UniRule"/>
</dbReference>
<dbReference type="PROSITE" id="PS00450">
    <property type="entry name" value="ACONITASE_1"/>
    <property type="match status" value="1"/>
</dbReference>
<dbReference type="InterPro" id="IPR033941">
    <property type="entry name" value="IPMI_cat"/>
</dbReference>
<dbReference type="InterPro" id="IPR011826">
    <property type="entry name" value="HAcnase/IPMdehydase_lsu_prok"/>
</dbReference>
<keyword evidence="4 6" id="KW-0411">Iron-sulfur</keyword>
<dbReference type="Proteomes" id="UP000070284">
    <property type="component" value="Unassembled WGS sequence"/>
</dbReference>